<dbReference type="OrthoDB" id="408631at2759"/>
<sequence>MYSFTSILSLVCAIASFSSFCLSLPVSCQASSSATSCAADTSGSNSSLTSSTPSLSALEVDLSLGTVRGVNTSYGSQRFTLPYAQAPVGELRFASPQPLSAFPSQSASLSLSSSSVSDIYNATQLPPACMQYGDDTYGISSDKVSEDCLYLNVYRPASSSQATSSKPVLVWIHGGSFIAGSSTAPGLDASYYVAKHNVVVVTLQYRLGMFGFFSPSGSKGMGLDGNQGLRDVVAALEFIQNNIGEFGGDPNSVTVAGQSSGAHMVRALLSTPSASSLFQRAIMHSDPANYGTQSSATSEQVSDYALEQTNCQSLECLRALDANTLVDAGYATVSAASNIGPSVSAAETWRPTKDDFTGTCFESDPATSLAASSGKSIIVTNVANEGGSVIGSMLQPTTMSDAATLRAYPVTLTRSQLLSQMFNGNRSDTIGSSEEYAMATTDAEDSSTAESDGLRSNLEMILTQGQFSCAAWYNARRYANGGQVYLGSFAAGIEYPSNKDNDYCETAGRTCHEDDILLLFSDPTLNSLGLTSSQKTLLNEVQARWAQFVRTGSPNTRTLDGWSPVTSDSTRINVLSLGSASGGGSSLQTVSLTSGDHAGCGMVWTSRVQFDWQMYG</sequence>
<dbReference type="GO" id="GO:0016787">
    <property type="term" value="F:hydrolase activity"/>
    <property type="evidence" value="ECO:0007669"/>
    <property type="project" value="UniProtKB-KW"/>
</dbReference>
<feature type="chain" id="PRO_5016193086" description="Carboxylic ester hydrolase" evidence="4">
    <location>
        <begin position="24"/>
        <end position="616"/>
    </location>
</feature>
<dbReference type="InterPro" id="IPR019826">
    <property type="entry name" value="Carboxylesterase_B_AS"/>
</dbReference>
<dbReference type="STRING" id="1882483.A0A317XIC7"/>
<dbReference type="Pfam" id="PF00135">
    <property type="entry name" value="COesterase"/>
    <property type="match status" value="1"/>
</dbReference>
<dbReference type="AlphaFoldDB" id="A0A317XIC7"/>
<dbReference type="InterPro" id="IPR019819">
    <property type="entry name" value="Carboxylesterase_B_CS"/>
</dbReference>
<evidence type="ECO:0000256" key="3">
    <source>
        <dbReference type="ARBA" id="ARBA00022801"/>
    </source>
</evidence>
<evidence type="ECO:0000256" key="2">
    <source>
        <dbReference type="ARBA" id="ARBA00010515"/>
    </source>
</evidence>
<evidence type="ECO:0000259" key="5">
    <source>
        <dbReference type="Pfam" id="PF00135"/>
    </source>
</evidence>
<protein>
    <recommendedName>
        <fullName evidence="4">Carboxylic ester hydrolase</fullName>
        <ecNumber evidence="4">3.1.1.-</ecNumber>
    </recommendedName>
</protein>
<keyword evidence="3 4" id="KW-0378">Hydrolase</keyword>
<evidence type="ECO:0000256" key="1">
    <source>
        <dbReference type="ARBA" id="ARBA00005964"/>
    </source>
</evidence>
<dbReference type="EC" id="3.1.1.-" evidence="4"/>
<keyword evidence="4" id="KW-0732">Signal</keyword>
<dbReference type="Proteomes" id="UP000246740">
    <property type="component" value="Unassembled WGS sequence"/>
</dbReference>
<feature type="domain" description="Carboxylesterase type B" evidence="5">
    <location>
        <begin position="58"/>
        <end position="572"/>
    </location>
</feature>
<accession>A0A317XIC7</accession>
<gene>
    <name evidence="6" type="ORF">BCV70DRAFT_202422</name>
</gene>
<comment type="similarity">
    <text evidence="2">Belongs to the 'GDXG' lipolytic enzyme family.</text>
</comment>
<dbReference type="PROSITE" id="PS01173">
    <property type="entry name" value="LIPASE_GDXG_HIS"/>
    <property type="match status" value="1"/>
</dbReference>
<dbReference type="PANTHER" id="PTHR45570:SF1">
    <property type="entry name" value="CARBOXYLIC ESTER HYDROLASE"/>
    <property type="match status" value="1"/>
</dbReference>
<organism evidence="6 7">
    <name type="scientific">Testicularia cyperi</name>
    <dbReference type="NCBI Taxonomy" id="1882483"/>
    <lineage>
        <taxon>Eukaryota</taxon>
        <taxon>Fungi</taxon>
        <taxon>Dikarya</taxon>
        <taxon>Basidiomycota</taxon>
        <taxon>Ustilaginomycotina</taxon>
        <taxon>Ustilaginomycetes</taxon>
        <taxon>Ustilaginales</taxon>
        <taxon>Anthracoideaceae</taxon>
        <taxon>Testicularia</taxon>
    </lineage>
</organism>
<evidence type="ECO:0000256" key="4">
    <source>
        <dbReference type="RuleBase" id="RU361235"/>
    </source>
</evidence>
<dbReference type="EMBL" id="KZ819201">
    <property type="protein sequence ID" value="PWY97935.1"/>
    <property type="molecule type" value="Genomic_DNA"/>
</dbReference>
<name>A0A317XIC7_9BASI</name>
<reference evidence="6 7" key="1">
    <citation type="journal article" date="2018" name="Mol. Biol. Evol.">
        <title>Broad Genomic Sampling Reveals a Smut Pathogenic Ancestry of the Fungal Clade Ustilaginomycotina.</title>
        <authorList>
            <person name="Kijpornyongpan T."/>
            <person name="Mondo S.J."/>
            <person name="Barry K."/>
            <person name="Sandor L."/>
            <person name="Lee J."/>
            <person name="Lipzen A."/>
            <person name="Pangilinan J."/>
            <person name="LaButti K."/>
            <person name="Hainaut M."/>
            <person name="Henrissat B."/>
            <person name="Grigoriev I.V."/>
            <person name="Spatafora J.W."/>
            <person name="Aime M.C."/>
        </authorList>
    </citation>
    <scope>NUCLEOTIDE SEQUENCE [LARGE SCALE GENOMIC DNA]</scope>
    <source>
        <strain evidence="6 7">MCA 3645</strain>
    </source>
</reference>
<dbReference type="Gene3D" id="3.40.50.1820">
    <property type="entry name" value="alpha/beta hydrolase"/>
    <property type="match status" value="1"/>
</dbReference>
<proteinExistence type="inferred from homology"/>
<evidence type="ECO:0000313" key="6">
    <source>
        <dbReference type="EMBL" id="PWY97935.1"/>
    </source>
</evidence>
<feature type="signal peptide" evidence="4">
    <location>
        <begin position="1"/>
        <end position="23"/>
    </location>
</feature>
<evidence type="ECO:0000313" key="7">
    <source>
        <dbReference type="Proteomes" id="UP000246740"/>
    </source>
</evidence>
<dbReference type="SUPFAM" id="SSF53474">
    <property type="entry name" value="alpha/beta-Hydrolases"/>
    <property type="match status" value="1"/>
</dbReference>
<dbReference type="PROSITE" id="PS00941">
    <property type="entry name" value="CARBOXYLESTERASE_B_2"/>
    <property type="match status" value="1"/>
</dbReference>
<dbReference type="InterPro" id="IPR002168">
    <property type="entry name" value="Lipase_GDXG_HIS_AS"/>
</dbReference>
<dbReference type="InterPro" id="IPR002018">
    <property type="entry name" value="CarbesteraseB"/>
</dbReference>
<comment type="similarity">
    <text evidence="1 4">Belongs to the type-B carboxylesterase/lipase family.</text>
</comment>
<dbReference type="InterPro" id="IPR029058">
    <property type="entry name" value="AB_hydrolase_fold"/>
</dbReference>
<dbReference type="PANTHER" id="PTHR45570">
    <property type="entry name" value="CARBOXYLIC ESTER HYDROLASE"/>
    <property type="match status" value="1"/>
</dbReference>
<dbReference type="InParanoid" id="A0A317XIC7"/>
<dbReference type="PROSITE" id="PS00122">
    <property type="entry name" value="CARBOXYLESTERASE_B_1"/>
    <property type="match status" value="1"/>
</dbReference>
<keyword evidence="7" id="KW-1185">Reference proteome</keyword>